<accession>A0AAV6HE32</accession>
<dbReference type="GO" id="GO:0005765">
    <property type="term" value="C:lysosomal membrane"/>
    <property type="evidence" value="ECO:0007669"/>
    <property type="project" value="TreeGrafter"/>
</dbReference>
<dbReference type="Pfam" id="PF14802">
    <property type="entry name" value="TMEM192"/>
    <property type="match status" value="1"/>
</dbReference>
<reference evidence="9 10" key="1">
    <citation type="submission" date="2020-10" db="EMBL/GenBank/DDBJ databases">
        <title>Chromosome-scale genome assembly of the Allis shad, Alosa alosa.</title>
        <authorList>
            <person name="Margot Z."/>
            <person name="Christophe K."/>
            <person name="Cabau C."/>
            <person name="Louis A."/>
            <person name="Berthelot C."/>
            <person name="Parey E."/>
            <person name="Roest Crollius H."/>
            <person name="Montfort J."/>
            <person name="Robinson-Rechavi M."/>
            <person name="Bucao C."/>
            <person name="Bouchez O."/>
            <person name="Gislard M."/>
            <person name="Lluch J."/>
            <person name="Milhes M."/>
            <person name="Lampietro C."/>
            <person name="Lopez Roques C."/>
            <person name="Donnadieu C."/>
            <person name="Braasch I."/>
            <person name="Desvignes T."/>
            <person name="Postlethwait J."/>
            <person name="Bobe J."/>
            <person name="Guiguen Y."/>
        </authorList>
    </citation>
    <scope>NUCLEOTIDE SEQUENCE [LARGE SCALE GENOMIC DNA]</scope>
    <source>
        <strain evidence="9">M-15738</strain>
        <tissue evidence="9">Blood</tissue>
    </source>
</reference>
<feature type="transmembrane region" description="Helical" evidence="8">
    <location>
        <begin position="144"/>
        <end position="165"/>
    </location>
</feature>
<dbReference type="InterPro" id="IPR029399">
    <property type="entry name" value="TMEM192"/>
</dbReference>
<feature type="transmembrane region" description="Helical" evidence="8">
    <location>
        <begin position="177"/>
        <end position="200"/>
    </location>
</feature>
<keyword evidence="6 8" id="KW-0472">Membrane</keyword>
<keyword evidence="10" id="KW-1185">Reference proteome</keyword>
<keyword evidence="4 8" id="KW-0812">Transmembrane</keyword>
<evidence type="ECO:0000256" key="2">
    <source>
        <dbReference type="ARBA" id="ARBA00006314"/>
    </source>
</evidence>
<feature type="transmembrane region" description="Helical" evidence="8">
    <location>
        <begin position="57"/>
        <end position="82"/>
    </location>
</feature>
<feature type="compositionally biased region" description="Basic and acidic residues" evidence="7">
    <location>
        <begin position="1"/>
        <end position="11"/>
    </location>
</feature>
<feature type="compositionally biased region" description="Polar residues" evidence="7">
    <location>
        <begin position="13"/>
        <end position="25"/>
    </location>
</feature>
<evidence type="ECO:0000256" key="6">
    <source>
        <dbReference type="ARBA" id="ARBA00023136"/>
    </source>
</evidence>
<evidence type="ECO:0000313" key="9">
    <source>
        <dbReference type="EMBL" id="KAG5285329.1"/>
    </source>
</evidence>
<evidence type="ECO:0000256" key="3">
    <source>
        <dbReference type="ARBA" id="ARBA00014635"/>
    </source>
</evidence>
<gene>
    <name evidence="9" type="ORF">AALO_G00002190</name>
</gene>
<evidence type="ECO:0000313" key="10">
    <source>
        <dbReference type="Proteomes" id="UP000823561"/>
    </source>
</evidence>
<dbReference type="PANTHER" id="PTHR31592">
    <property type="entry name" value="TRANSMEMBRANE PROTEIN 192"/>
    <property type="match status" value="1"/>
</dbReference>
<dbReference type="EMBL" id="JADWDJ010000001">
    <property type="protein sequence ID" value="KAG5285329.1"/>
    <property type="molecule type" value="Genomic_DNA"/>
</dbReference>
<evidence type="ECO:0000256" key="7">
    <source>
        <dbReference type="SAM" id="MobiDB-lite"/>
    </source>
</evidence>
<sequence>MHLKGAMDYKGTHQVNNSSTDISQSAEDDPLVEGPLISQDTLDSAIKREFKKLPTSWTAGLLLFFHVAFVCLSVVVCVLCGLEDGRRAECAALMRGMDSKTLVVLCKVALWIISYIHQHFVQYHNTAARRRGYLHFYRQTRDTVSLPLLMQSLGNLLILLLLALTTVLDGAQRQLSVYLLLGVLSLELLLSVVFLMLYIVKVVRFNMEKLSPDINQEEHFHTYLSSGSHAHTETGFSLEEVVEKQADLIEYLKQHNTLLSKRILALTAQQIRD</sequence>
<evidence type="ECO:0000256" key="4">
    <source>
        <dbReference type="ARBA" id="ARBA00022692"/>
    </source>
</evidence>
<comment type="similarity">
    <text evidence="2">Belongs to the TMEM192 family.</text>
</comment>
<evidence type="ECO:0000256" key="1">
    <source>
        <dbReference type="ARBA" id="ARBA00004141"/>
    </source>
</evidence>
<proteinExistence type="inferred from homology"/>
<dbReference type="Proteomes" id="UP000823561">
    <property type="component" value="Chromosome 1"/>
</dbReference>
<comment type="caution">
    <text evidence="9">The sequence shown here is derived from an EMBL/GenBank/DDBJ whole genome shotgun (WGS) entry which is preliminary data.</text>
</comment>
<feature type="region of interest" description="Disordered" evidence="7">
    <location>
        <begin position="1"/>
        <end position="30"/>
    </location>
</feature>
<dbReference type="PANTHER" id="PTHR31592:SF1">
    <property type="entry name" value="TRANSMEMBRANE PROTEIN 192"/>
    <property type="match status" value="1"/>
</dbReference>
<protein>
    <recommendedName>
        <fullName evidence="3">Transmembrane protein 192</fullName>
    </recommendedName>
</protein>
<evidence type="ECO:0000256" key="5">
    <source>
        <dbReference type="ARBA" id="ARBA00022989"/>
    </source>
</evidence>
<dbReference type="GO" id="GO:0005770">
    <property type="term" value="C:late endosome"/>
    <property type="evidence" value="ECO:0007669"/>
    <property type="project" value="TreeGrafter"/>
</dbReference>
<dbReference type="AlphaFoldDB" id="A0AAV6HE32"/>
<name>A0AAV6HE32_9TELE</name>
<feature type="transmembrane region" description="Helical" evidence="8">
    <location>
        <begin position="102"/>
        <end position="123"/>
    </location>
</feature>
<keyword evidence="5 8" id="KW-1133">Transmembrane helix</keyword>
<organism evidence="9 10">
    <name type="scientific">Alosa alosa</name>
    <name type="common">allis shad</name>
    <dbReference type="NCBI Taxonomy" id="278164"/>
    <lineage>
        <taxon>Eukaryota</taxon>
        <taxon>Metazoa</taxon>
        <taxon>Chordata</taxon>
        <taxon>Craniata</taxon>
        <taxon>Vertebrata</taxon>
        <taxon>Euteleostomi</taxon>
        <taxon>Actinopterygii</taxon>
        <taxon>Neopterygii</taxon>
        <taxon>Teleostei</taxon>
        <taxon>Clupei</taxon>
        <taxon>Clupeiformes</taxon>
        <taxon>Clupeoidei</taxon>
        <taxon>Clupeidae</taxon>
        <taxon>Alosa</taxon>
    </lineage>
</organism>
<comment type="subcellular location">
    <subcellularLocation>
        <location evidence="1">Membrane</location>
        <topology evidence="1">Multi-pass membrane protein</topology>
    </subcellularLocation>
</comment>
<evidence type="ECO:0000256" key="8">
    <source>
        <dbReference type="SAM" id="Phobius"/>
    </source>
</evidence>